<evidence type="ECO:0000313" key="6">
    <source>
        <dbReference type="Proteomes" id="UP001597083"/>
    </source>
</evidence>
<gene>
    <name evidence="5" type="ORF">ACFQ07_24975</name>
</gene>
<keyword evidence="1" id="KW-0805">Transcription regulation</keyword>
<dbReference type="SUPFAM" id="SSF53822">
    <property type="entry name" value="Periplasmic binding protein-like I"/>
    <property type="match status" value="1"/>
</dbReference>
<dbReference type="PANTHER" id="PTHR30146">
    <property type="entry name" value="LACI-RELATED TRANSCRIPTIONAL REPRESSOR"/>
    <property type="match status" value="1"/>
</dbReference>
<dbReference type="PANTHER" id="PTHR30146:SF109">
    <property type="entry name" value="HTH-TYPE TRANSCRIPTIONAL REGULATOR GALS"/>
    <property type="match status" value="1"/>
</dbReference>
<evidence type="ECO:0000256" key="2">
    <source>
        <dbReference type="ARBA" id="ARBA00023125"/>
    </source>
</evidence>
<reference evidence="6" key="1">
    <citation type="journal article" date="2019" name="Int. J. Syst. Evol. Microbiol.">
        <title>The Global Catalogue of Microorganisms (GCM) 10K type strain sequencing project: providing services to taxonomists for standard genome sequencing and annotation.</title>
        <authorList>
            <consortium name="The Broad Institute Genomics Platform"/>
            <consortium name="The Broad Institute Genome Sequencing Center for Infectious Disease"/>
            <person name="Wu L."/>
            <person name="Ma J."/>
        </authorList>
    </citation>
    <scope>NUCLEOTIDE SEQUENCE [LARGE SCALE GENOMIC DNA]</scope>
    <source>
        <strain evidence="6">JCM 31696</strain>
    </source>
</reference>
<keyword evidence="6" id="KW-1185">Reference proteome</keyword>
<keyword evidence="2" id="KW-0238">DNA-binding</keyword>
<name>A0ABW3CNG8_9ACTN</name>
<dbReference type="EMBL" id="JBHTIR010003635">
    <property type="protein sequence ID" value="MFD0855519.1"/>
    <property type="molecule type" value="Genomic_DNA"/>
</dbReference>
<keyword evidence="3" id="KW-0804">Transcription</keyword>
<feature type="domain" description="Transcriptional regulator LacI/GalR-like sensor" evidence="4">
    <location>
        <begin position="2"/>
        <end position="67"/>
    </location>
</feature>
<dbReference type="Pfam" id="PF13377">
    <property type="entry name" value="Peripla_BP_3"/>
    <property type="match status" value="1"/>
</dbReference>
<sequence length="68" mass="7406">RRIPEDVAVIGFEDSASAPLADPPLTTVHQSVEEMGRQMARLLIARIQGEQPPAPVILQPHLVVRESA</sequence>
<evidence type="ECO:0000259" key="4">
    <source>
        <dbReference type="Pfam" id="PF13377"/>
    </source>
</evidence>
<dbReference type="InterPro" id="IPR046335">
    <property type="entry name" value="LacI/GalR-like_sensor"/>
</dbReference>
<dbReference type="Gene3D" id="3.40.50.2300">
    <property type="match status" value="2"/>
</dbReference>
<evidence type="ECO:0000256" key="3">
    <source>
        <dbReference type="ARBA" id="ARBA00023163"/>
    </source>
</evidence>
<organism evidence="5 6">
    <name type="scientific">Actinomadura adrarensis</name>
    <dbReference type="NCBI Taxonomy" id="1819600"/>
    <lineage>
        <taxon>Bacteria</taxon>
        <taxon>Bacillati</taxon>
        <taxon>Actinomycetota</taxon>
        <taxon>Actinomycetes</taxon>
        <taxon>Streptosporangiales</taxon>
        <taxon>Thermomonosporaceae</taxon>
        <taxon>Actinomadura</taxon>
    </lineage>
</organism>
<accession>A0ABW3CNG8</accession>
<dbReference type="Proteomes" id="UP001597083">
    <property type="component" value="Unassembled WGS sequence"/>
</dbReference>
<comment type="caution">
    <text evidence="5">The sequence shown here is derived from an EMBL/GenBank/DDBJ whole genome shotgun (WGS) entry which is preliminary data.</text>
</comment>
<protein>
    <submittedName>
        <fullName evidence="5">Substrate-binding domain-containing protein</fullName>
    </submittedName>
</protein>
<proteinExistence type="predicted"/>
<evidence type="ECO:0000256" key="1">
    <source>
        <dbReference type="ARBA" id="ARBA00023015"/>
    </source>
</evidence>
<feature type="non-terminal residue" evidence="5">
    <location>
        <position position="1"/>
    </location>
</feature>
<evidence type="ECO:0000313" key="5">
    <source>
        <dbReference type="EMBL" id="MFD0855519.1"/>
    </source>
</evidence>
<dbReference type="InterPro" id="IPR028082">
    <property type="entry name" value="Peripla_BP_I"/>
</dbReference>